<dbReference type="PROSITE" id="PS50837">
    <property type="entry name" value="NACHT"/>
    <property type="match status" value="1"/>
</dbReference>
<dbReference type="Pfam" id="PF05729">
    <property type="entry name" value="NACHT"/>
    <property type="match status" value="1"/>
</dbReference>
<protein>
    <submittedName>
        <fullName evidence="6">HEAT repeat domain-containing protein</fullName>
    </submittedName>
</protein>
<evidence type="ECO:0000313" key="7">
    <source>
        <dbReference type="Proteomes" id="UP001576784"/>
    </source>
</evidence>
<dbReference type="Proteomes" id="UP001576784">
    <property type="component" value="Unassembled WGS sequence"/>
</dbReference>
<name>A0ABV4XLH9_9CYAN</name>
<dbReference type="InterPro" id="IPR027417">
    <property type="entry name" value="P-loop_NTPase"/>
</dbReference>
<feature type="region of interest" description="Disordered" evidence="3">
    <location>
        <begin position="1"/>
        <end position="24"/>
    </location>
</feature>
<gene>
    <name evidence="6" type="ORF">ACE1CI_06315</name>
</gene>
<organism evidence="6 7">
    <name type="scientific">Floridaenema flaviceps BLCC-F50</name>
    <dbReference type="NCBI Taxonomy" id="3153642"/>
    <lineage>
        <taxon>Bacteria</taxon>
        <taxon>Bacillati</taxon>
        <taxon>Cyanobacteriota</taxon>
        <taxon>Cyanophyceae</taxon>
        <taxon>Oscillatoriophycideae</taxon>
        <taxon>Aerosakkonematales</taxon>
        <taxon>Aerosakkonemataceae</taxon>
        <taxon>Floridanema</taxon>
        <taxon>Floridanema flaviceps</taxon>
    </lineage>
</organism>
<feature type="domain" description="NACHT" evidence="4">
    <location>
        <begin position="186"/>
        <end position="310"/>
    </location>
</feature>
<dbReference type="PROSITE" id="PS50176">
    <property type="entry name" value="ARM_REPEAT"/>
    <property type="match status" value="1"/>
</dbReference>
<evidence type="ECO:0000256" key="1">
    <source>
        <dbReference type="ARBA" id="ARBA00022549"/>
    </source>
</evidence>
<dbReference type="PANTHER" id="PTHR12697:SF5">
    <property type="entry name" value="DEOXYHYPUSINE HYDROXYLASE"/>
    <property type="match status" value="1"/>
</dbReference>
<keyword evidence="7" id="KW-1185">Reference proteome</keyword>
<evidence type="ECO:0000259" key="5">
    <source>
        <dbReference type="PROSITE" id="PS50943"/>
    </source>
</evidence>
<dbReference type="SMART" id="SM00567">
    <property type="entry name" value="EZ_HEAT"/>
    <property type="match status" value="8"/>
</dbReference>
<dbReference type="InterPro" id="IPR004155">
    <property type="entry name" value="PBS_lyase_HEAT"/>
</dbReference>
<accession>A0ABV4XLH9</accession>
<dbReference type="SUPFAM" id="SSF52540">
    <property type="entry name" value="P-loop containing nucleoside triphosphate hydrolases"/>
    <property type="match status" value="1"/>
</dbReference>
<keyword evidence="1" id="KW-0042">Antenna complex</keyword>
<evidence type="ECO:0000313" key="6">
    <source>
        <dbReference type="EMBL" id="MFB2892543.1"/>
    </source>
</evidence>
<dbReference type="Gene3D" id="1.25.10.10">
    <property type="entry name" value="Leucine-rich Repeat Variant"/>
    <property type="match status" value="3"/>
</dbReference>
<dbReference type="SUPFAM" id="SSF48371">
    <property type="entry name" value="ARM repeat"/>
    <property type="match status" value="1"/>
</dbReference>
<dbReference type="InterPro" id="IPR054570">
    <property type="entry name" value="NCC-H_dom"/>
</dbReference>
<dbReference type="Pfam" id="PF22730">
    <property type="entry name" value="NCC-H"/>
    <property type="match status" value="1"/>
</dbReference>
<dbReference type="Gene3D" id="3.40.50.300">
    <property type="entry name" value="P-loop containing nucleotide triphosphate hydrolases"/>
    <property type="match status" value="1"/>
</dbReference>
<evidence type="ECO:0000256" key="3">
    <source>
        <dbReference type="SAM" id="MobiDB-lite"/>
    </source>
</evidence>
<dbReference type="PANTHER" id="PTHR12697">
    <property type="entry name" value="PBS LYASE HEAT-LIKE PROTEIN"/>
    <property type="match status" value="1"/>
</dbReference>
<dbReference type="EMBL" id="JBHFNR010000040">
    <property type="protein sequence ID" value="MFB2892543.1"/>
    <property type="molecule type" value="Genomic_DNA"/>
</dbReference>
<dbReference type="PROSITE" id="PS50943">
    <property type="entry name" value="HTH_CROC1"/>
    <property type="match status" value="1"/>
</dbReference>
<dbReference type="InterPro" id="IPR011989">
    <property type="entry name" value="ARM-like"/>
</dbReference>
<evidence type="ECO:0000256" key="2">
    <source>
        <dbReference type="ARBA" id="ARBA00022738"/>
    </source>
</evidence>
<dbReference type="InterPro" id="IPR007111">
    <property type="entry name" value="NACHT_NTPase"/>
</dbReference>
<comment type="caution">
    <text evidence="6">The sequence shown here is derived from an EMBL/GenBank/DDBJ whole genome shotgun (WGS) entry which is preliminary data.</text>
</comment>
<evidence type="ECO:0000259" key="4">
    <source>
        <dbReference type="PROSITE" id="PS50837"/>
    </source>
</evidence>
<reference evidence="6 7" key="1">
    <citation type="submission" date="2024-09" db="EMBL/GenBank/DDBJ databases">
        <title>Floridaenema gen nov. (Aerosakkonemataceae, Aerosakkonematales ord. nov., Cyanobacteria) from benthic tropical and subtropical fresh waters, with the description of four new species.</title>
        <authorList>
            <person name="Moretto J.A."/>
            <person name="Berthold D.E."/>
            <person name="Lefler F.W."/>
            <person name="Huang I.-S."/>
            <person name="Laughinghouse H. IV."/>
        </authorList>
    </citation>
    <scope>NUCLEOTIDE SEQUENCE [LARGE SCALE GENOMIC DNA]</scope>
    <source>
        <strain evidence="6 7">BLCC-F50</strain>
    </source>
</reference>
<dbReference type="InterPro" id="IPR016024">
    <property type="entry name" value="ARM-type_fold"/>
</dbReference>
<feature type="domain" description="HTH cro/C1-type" evidence="5">
    <location>
        <begin position="38"/>
        <end position="78"/>
    </location>
</feature>
<dbReference type="InterPro" id="IPR000225">
    <property type="entry name" value="Armadillo"/>
</dbReference>
<dbReference type="Pfam" id="PF13646">
    <property type="entry name" value="HEAT_2"/>
    <property type="match status" value="3"/>
</dbReference>
<proteinExistence type="predicted"/>
<sequence>MRETRKRGIPATEEGRQKLTTAKAAKRNDKDKVWTYLDIAGKAEVDESTVKRFFRGEAVDKESAISICKALGLEVTDIVDPKDLNPPTPTTTPTEINWLEVCGKVLEEQQNNRRLRRKATELGCELNVYVPMGLVERKQQQRRSGDISMEEVYQLTEEEVIVKTYEHDDFLEQAIGQEQNQAGKNKHIAIIGEPGAGKTTLLWNIASWILKNDKGLPICISLGGLEGKKLEVYLRENWLKEALPFIDSEAVRVTPAIGDELIKLFRTGQVWLLLDGVDEMAAISPVEALRRIEDYLIGWLAPARVILTCRLNVWDASNNNTLSGFNTYRTLEFKPDQVKQFIHEWFANAPSQQKTTEQSQLQTQDLGEKLQSKLNEARKERIRELVKNPLRLALLCQIWYNRQVDLPETKAALYRQFTQYSYEWKQAEYDRKHGKSIKAQQGELNKALGKLALAGLNSKVRFRLEESLAHEVMTEDMFNFACDLGWLNLVDRDKETDDAVYAFFHPTFQEYFAAQAIDDWNYFLPRSHDNRNPKPVPESKYRIFEPQWKEVILLWLGRTGDKIKEQKEAFIKALIEFNDGCKDFYHYRAYFLAAAGIAEFKNCKLTKKIMESIIKSAIADSNDKTPEWILNGAKEALRETDRLETIRALTNQLDTIEHKSIRRKVAKILGQISSGNERAIKALTDELETTKENDWLTRMQVAESLAQIDPSNEYALDTLIELLGSTKNNKNIQKLSEMLEKIGTTNKQVIKKTIKKIEENENQTILDRLILLLSKIARGNEQAIDTLTELLQTMDDEEDEELCRKVAESLGQIDPGNEDAIAMLTYFLENAKEDFTRKKMAESLGQIDPGNEEAINELIKLLKGNKSVEIRRQAFHSLAKICSGKDKAIDALINLLQERNEHIRGEVAHKLGQIAIENKQAIDALTKMLKQTKNEEALIEAAESLEQIDPGNNEASKTLKDLLYKSDNIEVLKKVAIRYAQIYPGNKKSIDVLESLLDKKEKVVLEAAHNLAQIDPNNTKAIEALVKLLNTTNNEIKRETVNSLKAISQSNQLQLVVLHLKKYLQEEQVNERISESYSVLWHCAQNMTYPDFYKAWNQDL</sequence>
<keyword evidence="2" id="KW-0605">Phycobilisome</keyword>
<dbReference type="InterPro" id="IPR001387">
    <property type="entry name" value="Cro/C1-type_HTH"/>
</dbReference>
<dbReference type="RefSeq" id="WP_413262215.1">
    <property type="nucleotide sequence ID" value="NZ_JBHFNR010000040.1"/>
</dbReference>